<dbReference type="STRING" id="34508.A0A4U5N5T0"/>
<dbReference type="InterPro" id="IPR024989">
    <property type="entry name" value="MFS_assoc_dom"/>
</dbReference>
<feature type="transmembrane region" description="Helical" evidence="6">
    <location>
        <begin position="28"/>
        <end position="48"/>
    </location>
</feature>
<organism evidence="8 9">
    <name type="scientific">Steinernema carpocapsae</name>
    <name type="common">Entomopathogenic nematode</name>
    <dbReference type="NCBI Taxonomy" id="34508"/>
    <lineage>
        <taxon>Eukaryota</taxon>
        <taxon>Metazoa</taxon>
        <taxon>Ecdysozoa</taxon>
        <taxon>Nematoda</taxon>
        <taxon>Chromadorea</taxon>
        <taxon>Rhabditida</taxon>
        <taxon>Tylenchina</taxon>
        <taxon>Panagrolaimomorpha</taxon>
        <taxon>Strongyloidoidea</taxon>
        <taxon>Steinernematidae</taxon>
        <taxon>Steinernema</taxon>
    </lineage>
</organism>
<dbReference type="Proteomes" id="UP000298663">
    <property type="component" value="Unassembled WGS sequence"/>
</dbReference>
<feature type="transmembrane region" description="Helical" evidence="6">
    <location>
        <begin position="448"/>
        <end position="467"/>
    </location>
</feature>
<evidence type="ECO:0000256" key="5">
    <source>
        <dbReference type="ARBA" id="ARBA00023136"/>
    </source>
</evidence>
<comment type="subcellular location">
    <subcellularLocation>
        <location evidence="1">Membrane</location>
        <topology evidence="1">Multi-pass membrane protein</topology>
    </subcellularLocation>
</comment>
<feature type="transmembrane region" description="Helical" evidence="6">
    <location>
        <begin position="300"/>
        <end position="322"/>
    </location>
</feature>
<reference evidence="8 9" key="1">
    <citation type="journal article" date="2015" name="Genome Biol.">
        <title>Comparative genomics of Steinernema reveals deeply conserved gene regulatory networks.</title>
        <authorList>
            <person name="Dillman A.R."/>
            <person name="Macchietto M."/>
            <person name="Porter C.F."/>
            <person name="Rogers A."/>
            <person name="Williams B."/>
            <person name="Antoshechkin I."/>
            <person name="Lee M.M."/>
            <person name="Goodwin Z."/>
            <person name="Lu X."/>
            <person name="Lewis E.E."/>
            <person name="Goodrich-Blair H."/>
            <person name="Stock S.P."/>
            <person name="Adams B.J."/>
            <person name="Sternberg P.W."/>
            <person name="Mortazavi A."/>
        </authorList>
    </citation>
    <scope>NUCLEOTIDE SEQUENCE [LARGE SCALE GENOMIC DNA]</scope>
    <source>
        <strain evidence="8 9">ALL</strain>
    </source>
</reference>
<dbReference type="CDD" id="cd17335">
    <property type="entry name" value="MFS_MFSD6"/>
    <property type="match status" value="1"/>
</dbReference>
<dbReference type="PANTHER" id="PTHR16172:SF2">
    <property type="entry name" value="MAJOR FACILITATOR SUPERFAMILY DOMAIN-CONTAINING PROTEIN 6"/>
    <property type="match status" value="1"/>
</dbReference>
<comment type="similarity">
    <text evidence="2">Belongs to the major facilitator superfamily. MFSD6 family.</text>
</comment>
<evidence type="ECO:0000256" key="1">
    <source>
        <dbReference type="ARBA" id="ARBA00004141"/>
    </source>
</evidence>
<dbReference type="OrthoDB" id="5989317at2759"/>
<keyword evidence="4 6" id="KW-1133">Transmembrane helix</keyword>
<feature type="transmembrane region" description="Helical" evidence="6">
    <location>
        <begin position="222"/>
        <end position="251"/>
    </location>
</feature>
<proteinExistence type="inferred from homology"/>
<feature type="transmembrane region" description="Helical" evidence="6">
    <location>
        <begin position="263"/>
        <end position="280"/>
    </location>
</feature>
<accession>A0A4U5N5T0</accession>
<dbReference type="InterPro" id="IPR036259">
    <property type="entry name" value="MFS_trans_sf"/>
</dbReference>
<keyword evidence="3 6" id="KW-0812">Transmembrane</keyword>
<feature type="transmembrane region" description="Helical" evidence="6">
    <location>
        <begin position="473"/>
        <end position="496"/>
    </location>
</feature>
<reference evidence="8 9" key="2">
    <citation type="journal article" date="2019" name="G3 (Bethesda)">
        <title>Hybrid Assembly of the Genome of the Entomopathogenic Nematode Steinernema carpocapsae Identifies the X-Chromosome.</title>
        <authorList>
            <person name="Serra L."/>
            <person name="Macchietto M."/>
            <person name="Macias-Munoz A."/>
            <person name="McGill C.J."/>
            <person name="Rodriguez I.M."/>
            <person name="Rodriguez B."/>
            <person name="Murad R."/>
            <person name="Mortazavi A."/>
        </authorList>
    </citation>
    <scope>NUCLEOTIDE SEQUENCE [LARGE SCALE GENOMIC DNA]</scope>
    <source>
        <strain evidence="8 9">ALL</strain>
    </source>
</reference>
<evidence type="ECO:0000256" key="2">
    <source>
        <dbReference type="ARBA" id="ARBA00005241"/>
    </source>
</evidence>
<sequence>MMMDSSGPERTVKLLGREWPRDEVVARAFYLFFFASYGSLFPLLAVYFKQLGMAASQAGILLGCRPLIEFAAQPFWGMFGDRFKKGKLLLMFSLASLVVSTLAIGFVQPVTPYCVVLDRNATGGQCMLIVPAGKVIHGGAIGYLKEAATGIGRKKREASNQIIDRIIDLSSYDREEDIVAGWAPEYITQEKVCNYDENSYEVLVSPPHSTRVYFQKGVESSFMLLLVLVVLGEFFGSPAIALADGCILNICADNPKQFGRIRLFGSIGWGLAMFVMGIGLDYSDTFRNHPCPTKNTTEKNYTLCFLTCSVLMAIAMAVATQFKFGQGEEHRTDEVGGLVIDTRIDEVDPAVAEKARARQLTSDYMNEGSALKHALKAMANVHVMLYLACVVTIGLGAGIIFAFLFWHLQDLGGSPVLFGFASIINHGSEVGAFFYTFQVINKFGHTRVMYMCLGANIVRFLVISWLSNPWMVLPLQVIQGCVLALTWASASSYISLISPPHLKSTSQMILQIFYQGLGKGVGSILGGFVISSVGTRATFQIYVIIVILVLSATFAASKLLGSSEGFKYGMGNFEEEDCGDALAPQGMPMHHAESKLTDAFNQTAVANANYGAIGPDPADPTQDAYDRYVSNPAY</sequence>
<evidence type="ECO:0000313" key="8">
    <source>
        <dbReference type="EMBL" id="TKR77937.1"/>
    </source>
</evidence>
<dbReference type="Pfam" id="PF12832">
    <property type="entry name" value="MFS_1_like"/>
    <property type="match status" value="1"/>
</dbReference>
<dbReference type="Gene3D" id="1.20.1250.20">
    <property type="entry name" value="MFS general substrate transporter like domains"/>
    <property type="match status" value="3"/>
</dbReference>
<feature type="transmembrane region" description="Helical" evidence="6">
    <location>
        <begin position="539"/>
        <end position="560"/>
    </location>
</feature>
<protein>
    <recommendedName>
        <fullName evidence="7">Major facilitator superfamily associated domain-containing protein</fullName>
    </recommendedName>
</protein>
<dbReference type="EMBL" id="AZBU02000005">
    <property type="protein sequence ID" value="TKR77937.1"/>
    <property type="molecule type" value="Genomic_DNA"/>
</dbReference>
<comment type="caution">
    <text evidence="8">The sequence shown here is derived from an EMBL/GenBank/DDBJ whole genome shotgun (WGS) entry which is preliminary data.</text>
</comment>
<name>A0A4U5N5T0_STECR</name>
<keyword evidence="9" id="KW-1185">Reference proteome</keyword>
<evidence type="ECO:0000259" key="7">
    <source>
        <dbReference type="Pfam" id="PF12832"/>
    </source>
</evidence>
<feature type="domain" description="Major facilitator superfamily associated" evidence="7">
    <location>
        <begin position="28"/>
        <end position="540"/>
    </location>
</feature>
<evidence type="ECO:0000313" key="9">
    <source>
        <dbReference type="Proteomes" id="UP000298663"/>
    </source>
</evidence>
<evidence type="ECO:0000256" key="3">
    <source>
        <dbReference type="ARBA" id="ARBA00022692"/>
    </source>
</evidence>
<dbReference type="InterPro" id="IPR051717">
    <property type="entry name" value="MFS_MFSD6"/>
</dbReference>
<evidence type="ECO:0000256" key="4">
    <source>
        <dbReference type="ARBA" id="ARBA00022989"/>
    </source>
</evidence>
<feature type="transmembrane region" description="Helical" evidence="6">
    <location>
        <begin position="88"/>
        <end position="107"/>
    </location>
</feature>
<dbReference type="PANTHER" id="PTHR16172">
    <property type="entry name" value="MAJOR FACILITATOR SUPERFAMILY DOMAIN-CONTAINING PROTEIN 6-LIKE"/>
    <property type="match status" value="1"/>
</dbReference>
<feature type="transmembrane region" description="Helical" evidence="6">
    <location>
        <begin position="417"/>
        <end position="436"/>
    </location>
</feature>
<feature type="transmembrane region" description="Helical" evidence="6">
    <location>
        <begin position="508"/>
        <end position="533"/>
    </location>
</feature>
<dbReference type="AlphaFoldDB" id="A0A4U5N5T0"/>
<gene>
    <name evidence="8" type="ORF">L596_018825</name>
</gene>
<dbReference type="SUPFAM" id="SSF103473">
    <property type="entry name" value="MFS general substrate transporter"/>
    <property type="match status" value="1"/>
</dbReference>
<evidence type="ECO:0000256" key="6">
    <source>
        <dbReference type="SAM" id="Phobius"/>
    </source>
</evidence>
<keyword evidence="5 6" id="KW-0472">Membrane</keyword>
<feature type="transmembrane region" description="Helical" evidence="6">
    <location>
        <begin position="383"/>
        <end position="405"/>
    </location>
</feature>
<dbReference type="GO" id="GO:0016020">
    <property type="term" value="C:membrane"/>
    <property type="evidence" value="ECO:0007669"/>
    <property type="project" value="UniProtKB-SubCell"/>
</dbReference>